<protein>
    <submittedName>
        <fullName evidence="1">Uncharacterized protein</fullName>
    </submittedName>
</protein>
<evidence type="ECO:0000313" key="2">
    <source>
        <dbReference type="Proteomes" id="UP001634007"/>
    </source>
</evidence>
<evidence type="ECO:0000313" key="1">
    <source>
        <dbReference type="EMBL" id="KAL3719770.1"/>
    </source>
</evidence>
<sequence length="351" mass="38987">MHIDLSSLSSLFSPRSGDKKEEKLTFEELESISSSFDESLLACLQGLSPASVSLAWLSSAIDALNFSHSAVTALLPNLELDKADGLSSWYSDYSRKVLGIRSEIAQLRDHHGKLRIVIEPLYSNPNPLVEDIRRVRDLLVGSEEEDSNGVVKSSGNIDDLIRDLAKTIMTSALQRKVSPVERPIRHMFRAAVFMMDFVAGVLHVAFYPSPVGVTRLCVPEEFPWGDSFRMIELAINAGLGRNQEKERKTSMLKEFEDVEARLSHLIEAIDEVAASGSSGEITRRIREIAVALEKANGVLLEGVDRLTKAVEGLLVTVMEMMDGLRERLSPEMPLKAYFAMEKDKVKVISKI</sequence>
<proteinExistence type="predicted"/>
<name>A0ABD3J0M4_EUCGL</name>
<gene>
    <name evidence="1" type="ORF">ACJRO7_004706</name>
</gene>
<comment type="caution">
    <text evidence="1">The sequence shown here is derived from an EMBL/GenBank/DDBJ whole genome shotgun (WGS) entry which is preliminary data.</text>
</comment>
<dbReference type="EMBL" id="JBJKBG010000010">
    <property type="protein sequence ID" value="KAL3719770.1"/>
    <property type="molecule type" value="Genomic_DNA"/>
</dbReference>
<reference evidence="1 2" key="1">
    <citation type="submission" date="2024-11" db="EMBL/GenBank/DDBJ databases">
        <title>Chromosome-level genome assembly of Eucalyptus globulus Labill. provides insights into its genome evolution.</title>
        <authorList>
            <person name="Li X."/>
        </authorList>
    </citation>
    <scope>NUCLEOTIDE SEQUENCE [LARGE SCALE GENOMIC DNA]</scope>
    <source>
        <strain evidence="1">CL2024</strain>
        <tissue evidence="1">Fresh tender leaves</tissue>
    </source>
</reference>
<dbReference type="Proteomes" id="UP001634007">
    <property type="component" value="Unassembled WGS sequence"/>
</dbReference>
<accession>A0ABD3J0M4</accession>
<organism evidence="1 2">
    <name type="scientific">Eucalyptus globulus</name>
    <name type="common">Tasmanian blue gum</name>
    <dbReference type="NCBI Taxonomy" id="34317"/>
    <lineage>
        <taxon>Eukaryota</taxon>
        <taxon>Viridiplantae</taxon>
        <taxon>Streptophyta</taxon>
        <taxon>Embryophyta</taxon>
        <taxon>Tracheophyta</taxon>
        <taxon>Spermatophyta</taxon>
        <taxon>Magnoliopsida</taxon>
        <taxon>eudicotyledons</taxon>
        <taxon>Gunneridae</taxon>
        <taxon>Pentapetalae</taxon>
        <taxon>rosids</taxon>
        <taxon>malvids</taxon>
        <taxon>Myrtales</taxon>
        <taxon>Myrtaceae</taxon>
        <taxon>Myrtoideae</taxon>
        <taxon>Eucalypteae</taxon>
        <taxon>Eucalyptus</taxon>
    </lineage>
</organism>
<dbReference type="AlphaFoldDB" id="A0ABD3J0M4"/>
<dbReference type="PANTHER" id="PTHR31509">
    <property type="entry name" value="BPS1-LIKE PROTEIN"/>
    <property type="match status" value="1"/>
</dbReference>
<keyword evidence="2" id="KW-1185">Reference proteome</keyword>